<evidence type="ECO:0000256" key="2">
    <source>
        <dbReference type="SAM" id="SignalP"/>
    </source>
</evidence>
<evidence type="ECO:0000313" key="4">
    <source>
        <dbReference type="EMBL" id="NYJ00715.1"/>
    </source>
</evidence>
<proteinExistence type="predicted"/>
<dbReference type="Pfam" id="PF07705">
    <property type="entry name" value="CARDB"/>
    <property type="match status" value="1"/>
</dbReference>
<dbReference type="GO" id="GO:0005975">
    <property type="term" value="P:carbohydrate metabolic process"/>
    <property type="evidence" value="ECO:0007669"/>
    <property type="project" value="UniProtKB-ARBA"/>
</dbReference>
<dbReference type="EMBL" id="JACCFP010000001">
    <property type="protein sequence ID" value="NYJ00715.1"/>
    <property type="molecule type" value="Genomic_DNA"/>
</dbReference>
<evidence type="ECO:0000313" key="5">
    <source>
        <dbReference type="Proteomes" id="UP000530424"/>
    </source>
</evidence>
<feature type="chain" id="PRO_5032529372" evidence="2">
    <location>
        <begin position="33"/>
        <end position="785"/>
    </location>
</feature>
<organism evidence="4 5">
    <name type="scientific">Nocardioides thalensis</name>
    <dbReference type="NCBI Taxonomy" id="1914755"/>
    <lineage>
        <taxon>Bacteria</taxon>
        <taxon>Bacillati</taxon>
        <taxon>Actinomycetota</taxon>
        <taxon>Actinomycetes</taxon>
        <taxon>Propionibacteriales</taxon>
        <taxon>Nocardioidaceae</taxon>
        <taxon>Nocardioides</taxon>
    </lineage>
</organism>
<dbReference type="Proteomes" id="UP000530424">
    <property type="component" value="Unassembled WGS sequence"/>
</dbReference>
<comment type="caution">
    <text evidence="4">The sequence shown here is derived from an EMBL/GenBank/DDBJ whole genome shotgun (WGS) entry which is preliminary data.</text>
</comment>
<evidence type="ECO:0000259" key="3">
    <source>
        <dbReference type="Pfam" id="PF07705"/>
    </source>
</evidence>
<feature type="domain" description="CARDB" evidence="3">
    <location>
        <begin position="38"/>
        <end position="164"/>
    </location>
</feature>
<dbReference type="RefSeq" id="WP_179667265.1">
    <property type="nucleotide sequence ID" value="NZ_JACCFP010000001.1"/>
</dbReference>
<dbReference type="InterPro" id="IPR011990">
    <property type="entry name" value="TPR-like_helical_dom_sf"/>
</dbReference>
<gene>
    <name evidence="4" type="ORF">HNR19_001413</name>
</gene>
<dbReference type="InterPro" id="IPR013783">
    <property type="entry name" value="Ig-like_fold"/>
</dbReference>
<dbReference type="InterPro" id="IPR011635">
    <property type="entry name" value="CARDB"/>
</dbReference>
<dbReference type="SUPFAM" id="SSF48452">
    <property type="entry name" value="TPR-like"/>
    <property type="match status" value="1"/>
</dbReference>
<feature type="signal peptide" evidence="2">
    <location>
        <begin position="1"/>
        <end position="32"/>
    </location>
</feature>
<dbReference type="AlphaFoldDB" id="A0A853BZN5"/>
<name>A0A853BZN5_9ACTN</name>
<protein>
    <submittedName>
        <fullName evidence="4">Tetratricopeptide (TPR) repeat protein</fullName>
    </submittedName>
</protein>
<dbReference type="Gene3D" id="2.60.40.10">
    <property type="entry name" value="Immunoglobulins"/>
    <property type="match status" value="1"/>
</dbReference>
<reference evidence="4 5" key="1">
    <citation type="submission" date="2020-07" db="EMBL/GenBank/DDBJ databases">
        <title>Sequencing the genomes of 1000 actinobacteria strains.</title>
        <authorList>
            <person name="Klenk H.-P."/>
        </authorList>
    </citation>
    <scope>NUCLEOTIDE SEQUENCE [LARGE SCALE GENOMIC DNA]</scope>
    <source>
        <strain evidence="4 5">DSM 103833</strain>
    </source>
</reference>
<feature type="region of interest" description="Disordered" evidence="1">
    <location>
        <begin position="385"/>
        <end position="416"/>
    </location>
</feature>
<evidence type="ECO:0000256" key="1">
    <source>
        <dbReference type="SAM" id="MobiDB-lite"/>
    </source>
</evidence>
<sequence length="785" mass="83866">MHTTQRSPIAAVAALATAAVAAAMLAAVPAPASGAAARPDLQVTGVTASGTVEEGGRIKVTHAVVNRGKADAKASVTHFYLSTDVQRSLADRRTSTTNPRSSLLDVRLEGEQPVPAVRRGRKVVLKQYAVVVPVGTPAGRYQVLACADDRGQVKESDERDNCAAASGAVTVREAAGSDGLHMEQFADTLLWPEDEQGTVQYVKAFCDVTVAPKRLTLATALASAESHLKGLAGNDALDRVASSGQADTAVEAQLLAGTAVAAGSPGLALAALLRAHRLDPRSGSHLVNAAALAASVGLPNEAIAFLDASVGRTFLRPAMGVSQQATALAIRGHALVLTGQYAAARTAYTGAKQLAPLLREADAGLATVEACTGKDALAMRYARRARVRSDEPVPPTPPTEDPEQPEPTIDVTDGPAMPLRQLPIAETPAQGVAMTEEYLRVHQGFLAEIDANNTERNQLEQHLQDTDDARTRAEIERRQGLITMVYRAHLEGNVEAAAQAFWDQLDEVTQTYDEFWMPSTAPDPGTFAVLAKDASDLCAGRPDFSACYEAEMNRTCRPALTQAHHQWVQDIDALQEAGDHWLEVESKRMSGIAANILDEEAHRIAMLAIEAQEQEIYAVLVQWARDWTRWEKVNERLCVTPLEAEVETSPDAATADAPDCLESGRNKLSLIAKLGPTKLKINCEKVEQQLSVEVLPLLNVFVDVIYDFKTGRLTVFAGSKGAGKLGPVEAGFKSGIYLTSDSQGQITDVGWRVGPTVKATGGNAEFTVYKDEIDLSFLPEPTVHP</sequence>
<keyword evidence="5" id="KW-1185">Reference proteome</keyword>
<dbReference type="Gene3D" id="1.25.40.10">
    <property type="entry name" value="Tetratricopeptide repeat domain"/>
    <property type="match status" value="1"/>
</dbReference>
<accession>A0A853BZN5</accession>
<keyword evidence="2" id="KW-0732">Signal</keyword>